<dbReference type="InterPro" id="IPR027417">
    <property type="entry name" value="P-loop_NTPase"/>
</dbReference>
<evidence type="ECO:0000313" key="2">
    <source>
        <dbReference type="EMBL" id="JAT65372.1"/>
    </source>
</evidence>
<keyword evidence="1" id="KW-0812">Transmembrane</keyword>
<dbReference type="Gene3D" id="3.40.50.300">
    <property type="entry name" value="P-loop containing nucleotide triphosphate hydrolases"/>
    <property type="match status" value="1"/>
</dbReference>
<dbReference type="GO" id="GO:0005525">
    <property type="term" value="F:GTP binding"/>
    <property type="evidence" value="ECO:0007669"/>
    <property type="project" value="InterPro"/>
</dbReference>
<dbReference type="InterPro" id="IPR001806">
    <property type="entry name" value="Small_GTPase"/>
</dbReference>
<gene>
    <name evidence="2" type="primary">GEM1_7</name>
    <name evidence="2" type="ORF">g.78818</name>
</gene>
<dbReference type="EMBL" id="GDJX01002564">
    <property type="protein sequence ID" value="JAT65372.1"/>
    <property type="molecule type" value="Transcribed_RNA"/>
</dbReference>
<feature type="transmembrane region" description="Helical" evidence="1">
    <location>
        <begin position="124"/>
        <end position="148"/>
    </location>
</feature>
<dbReference type="SUPFAM" id="SSF52540">
    <property type="entry name" value="P-loop containing nucleoside triphosphate hydrolases"/>
    <property type="match status" value="1"/>
</dbReference>
<name>A0A1D1ZEJ3_9ARAE</name>
<keyword evidence="1" id="KW-0472">Membrane</keyword>
<protein>
    <submittedName>
        <fullName evidence="2">Mitochondrial Rho GTPase 1</fullName>
    </submittedName>
</protein>
<reference evidence="2" key="1">
    <citation type="submission" date="2015-07" db="EMBL/GenBank/DDBJ databases">
        <title>Transcriptome Assembly of Anthurium amnicola.</title>
        <authorList>
            <person name="Suzuki J."/>
        </authorList>
    </citation>
    <scope>NUCLEOTIDE SEQUENCE</scope>
</reference>
<sequence>MTEIPPDEVSTQLMNQFLEKCDVAIFVYDSSDEFSWMQVLDIYWKVSRLAENNGFNLQYLFVAAKSDLEQKKFIQEDSSRVCNHMNLRPPMFVNHKLRGRTVFQIILLAAQRPDRNILSRKAKWINFVLYSFSAVGVTMLGGLAAIHLRKNKNMKERRQNQKLSHT</sequence>
<dbReference type="AlphaFoldDB" id="A0A1D1ZEJ3"/>
<dbReference type="Pfam" id="PF00071">
    <property type="entry name" value="Ras"/>
    <property type="match status" value="1"/>
</dbReference>
<accession>A0A1D1ZEJ3</accession>
<keyword evidence="1" id="KW-1133">Transmembrane helix</keyword>
<proteinExistence type="predicted"/>
<evidence type="ECO:0000256" key="1">
    <source>
        <dbReference type="SAM" id="Phobius"/>
    </source>
</evidence>
<organism evidence="2">
    <name type="scientific">Anthurium amnicola</name>
    <dbReference type="NCBI Taxonomy" id="1678845"/>
    <lineage>
        <taxon>Eukaryota</taxon>
        <taxon>Viridiplantae</taxon>
        <taxon>Streptophyta</taxon>
        <taxon>Embryophyta</taxon>
        <taxon>Tracheophyta</taxon>
        <taxon>Spermatophyta</taxon>
        <taxon>Magnoliopsida</taxon>
        <taxon>Liliopsida</taxon>
        <taxon>Araceae</taxon>
        <taxon>Pothoideae</taxon>
        <taxon>Potheae</taxon>
        <taxon>Anthurium</taxon>
    </lineage>
</organism>
<dbReference type="GO" id="GO:0003924">
    <property type="term" value="F:GTPase activity"/>
    <property type="evidence" value="ECO:0007669"/>
    <property type="project" value="InterPro"/>
</dbReference>